<proteinExistence type="predicted"/>
<feature type="domain" description="CRISPR system endoribonuclease Csx1-like HEPN" evidence="2">
    <location>
        <begin position="86"/>
        <end position="148"/>
    </location>
</feature>
<dbReference type="Pfam" id="PF09455">
    <property type="entry name" value="Csx1_HEPN"/>
    <property type="match status" value="1"/>
</dbReference>
<dbReference type="Gene3D" id="1.10.3740.10">
    <property type="entry name" value="SSO1389-like domains"/>
    <property type="match status" value="1"/>
</dbReference>
<organism evidence="3 4">
    <name type="scientific">Caldicellulosiruptor diazotrophicus</name>
    <dbReference type="NCBI Taxonomy" id="2806205"/>
    <lineage>
        <taxon>Bacteria</taxon>
        <taxon>Bacillati</taxon>
        <taxon>Bacillota</taxon>
        <taxon>Bacillota incertae sedis</taxon>
        <taxon>Caldicellulosiruptorales</taxon>
        <taxon>Caldicellulosiruptoraceae</taxon>
        <taxon>Caldicellulosiruptor</taxon>
    </lineage>
</organism>
<keyword evidence="1" id="KW-0472">Membrane</keyword>
<dbReference type="SUPFAM" id="SSF160980">
    <property type="entry name" value="SSO1389-like"/>
    <property type="match status" value="1"/>
</dbReference>
<sequence>MLDKIIEYLHVEIAKNYKNSPKLDKNRWIKIINTLGFYLGIIGVINYANILKYEKQKGVKKDDIKNMMKDMYRKFGLTNNIDILCVELDKLSSPIKKVALDILKNNVRNYLKKEKKDRMQRNFFAYCGLEKNFVIVNVENEETYIRYTDDLPELREMVKEMLLKRI</sequence>
<evidence type="ECO:0000259" key="2">
    <source>
        <dbReference type="Pfam" id="PF09455"/>
    </source>
</evidence>
<dbReference type="Proteomes" id="UP000663623">
    <property type="component" value="Chromosome"/>
</dbReference>
<accession>A0ABN6E9T5</accession>
<keyword evidence="1" id="KW-0812">Transmembrane</keyword>
<protein>
    <recommendedName>
        <fullName evidence="2">CRISPR system endoribonuclease Csx1-like HEPN domain-containing protein</fullName>
    </recommendedName>
</protein>
<keyword evidence="4" id="KW-1185">Reference proteome</keyword>
<dbReference type="EMBL" id="AP024480">
    <property type="protein sequence ID" value="BCS82306.1"/>
    <property type="molecule type" value="Genomic_DNA"/>
</dbReference>
<keyword evidence="1" id="KW-1133">Transmembrane helix</keyword>
<dbReference type="RefSeq" id="WP_207179815.1">
    <property type="nucleotide sequence ID" value="NZ_AP024480.1"/>
</dbReference>
<evidence type="ECO:0000256" key="1">
    <source>
        <dbReference type="SAM" id="Phobius"/>
    </source>
</evidence>
<dbReference type="InterPro" id="IPR027419">
    <property type="entry name" value="CRISPR-assoc_Csx1_C"/>
</dbReference>
<gene>
    <name evidence="3" type="ORF">CaldiYA01_22660</name>
</gene>
<evidence type="ECO:0000313" key="3">
    <source>
        <dbReference type="EMBL" id="BCS82306.1"/>
    </source>
</evidence>
<name>A0ABN6E9T5_9FIRM</name>
<dbReference type="InterPro" id="IPR019016">
    <property type="entry name" value="Csx1-like_HEPN"/>
</dbReference>
<evidence type="ECO:0000313" key="4">
    <source>
        <dbReference type="Proteomes" id="UP000663623"/>
    </source>
</evidence>
<feature type="transmembrane region" description="Helical" evidence="1">
    <location>
        <begin position="28"/>
        <end position="51"/>
    </location>
</feature>
<reference evidence="3 4" key="1">
    <citation type="submission" date="2021-02" db="EMBL/GenBank/DDBJ databases">
        <title>Nitrogen-fixing ability and nitrogen fixation related genes of thermophilic fermentative bacteria in the genus Caldicellulosiruptor.</title>
        <authorList>
            <person name="Chen Y."/>
            <person name="Nishihara A."/>
            <person name="Haruta S."/>
        </authorList>
    </citation>
    <scope>NUCLEOTIDE SEQUENCE [LARGE SCALE GENOMIC DNA]</scope>
    <source>
        <strain evidence="3 4">YA01</strain>
    </source>
</reference>